<dbReference type="EMBL" id="JAUSSU010000011">
    <property type="protein sequence ID" value="MDQ0115500.1"/>
    <property type="molecule type" value="Genomic_DNA"/>
</dbReference>
<protein>
    <submittedName>
        <fullName evidence="1">Uncharacterized protein</fullName>
    </submittedName>
</protein>
<gene>
    <name evidence="1" type="ORF">J2T15_004967</name>
</gene>
<comment type="caution">
    <text evidence="1">The sequence shown here is derived from an EMBL/GenBank/DDBJ whole genome shotgun (WGS) entry which is preliminary data.</text>
</comment>
<organism evidence="1 2">
    <name type="scientific">Paenibacillus harenae</name>
    <dbReference type="NCBI Taxonomy" id="306543"/>
    <lineage>
        <taxon>Bacteria</taxon>
        <taxon>Bacillati</taxon>
        <taxon>Bacillota</taxon>
        <taxon>Bacilli</taxon>
        <taxon>Bacillales</taxon>
        <taxon>Paenibacillaceae</taxon>
        <taxon>Paenibacillus</taxon>
    </lineage>
</organism>
<reference evidence="1 2" key="1">
    <citation type="submission" date="2023-07" db="EMBL/GenBank/DDBJ databases">
        <title>Sorghum-associated microbial communities from plants grown in Nebraska, USA.</title>
        <authorList>
            <person name="Schachtman D."/>
        </authorList>
    </citation>
    <scope>NUCLEOTIDE SEQUENCE [LARGE SCALE GENOMIC DNA]</scope>
    <source>
        <strain evidence="1 2">CC482</strain>
    </source>
</reference>
<proteinExistence type="predicted"/>
<evidence type="ECO:0000313" key="1">
    <source>
        <dbReference type="EMBL" id="MDQ0115500.1"/>
    </source>
</evidence>
<accession>A0ABT9U781</accession>
<keyword evidence="2" id="KW-1185">Reference proteome</keyword>
<sequence>MKFWHQYGIIEPLTLNESELDGHVIKSNDGYALGVKSKVNPLIVYYIRWSG</sequence>
<dbReference type="Proteomes" id="UP001229346">
    <property type="component" value="Unassembled WGS sequence"/>
</dbReference>
<evidence type="ECO:0000313" key="2">
    <source>
        <dbReference type="Proteomes" id="UP001229346"/>
    </source>
</evidence>
<name>A0ABT9U781_PAEHA</name>